<dbReference type="InterPro" id="IPR029063">
    <property type="entry name" value="SAM-dependent_MTases_sf"/>
</dbReference>
<keyword evidence="4" id="KW-1185">Reference proteome</keyword>
<evidence type="ECO:0000256" key="1">
    <source>
        <dbReference type="SAM" id="Phobius"/>
    </source>
</evidence>
<accession>A0A9Q1QFD3</accession>
<dbReference type="SUPFAM" id="SSF53335">
    <property type="entry name" value="S-adenosyl-L-methionine-dependent methyltransferases"/>
    <property type="match status" value="1"/>
</dbReference>
<evidence type="ECO:0000313" key="4">
    <source>
        <dbReference type="Proteomes" id="UP001153076"/>
    </source>
</evidence>
<dbReference type="Pfam" id="PF08241">
    <property type="entry name" value="Methyltransf_11"/>
    <property type="match status" value="1"/>
</dbReference>
<evidence type="ECO:0000313" key="3">
    <source>
        <dbReference type="EMBL" id="KAJ8440112.1"/>
    </source>
</evidence>
<keyword evidence="1" id="KW-1133">Transmembrane helix</keyword>
<name>A0A9Q1QFD3_9CARY</name>
<gene>
    <name evidence="3" type="ORF">Cgig2_003437</name>
</gene>
<dbReference type="PANTHER" id="PTHR45085:SF3">
    <property type="entry name" value="S-ADENOSYL-L-METHIONINE-DEPENDENT METHYLTRANSFERASES SUPERFAMILY PROTEIN"/>
    <property type="match status" value="1"/>
</dbReference>
<dbReference type="Proteomes" id="UP001153076">
    <property type="component" value="Unassembled WGS sequence"/>
</dbReference>
<feature type="transmembrane region" description="Helical" evidence="1">
    <location>
        <begin position="55"/>
        <end position="76"/>
    </location>
</feature>
<comment type="caution">
    <text evidence="3">The sequence shown here is derived from an EMBL/GenBank/DDBJ whole genome shotgun (WGS) entry which is preliminary data.</text>
</comment>
<dbReference type="AlphaFoldDB" id="A0A9Q1QFD3"/>
<sequence>MGWFNPQQSEAGGKCNCPKQLFALSTKSTFLRLQNLPTVCAKSEDSQMDKHIQAFLNRITLIAAIIATILLLLILLHPPEACGPHFTHESFLRFPRSTCDSFHHPRQFSTLEKKNQRLWSTSAWLKKVHSFSLIFLDAQKSCPSRPLSLLSNSSKTLCILAGAGQEVMALEQIGVSDVTAIDLVDSPPLVSRADPFNLPFFDDDFDFAFSAQFDTVLFPSRFVGEMERTVRLGGSCLLIVEECTHNQVREIAGLFKRGELVDADNFTFSGSKMTRIVVRITRPTSS</sequence>
<dbReference type="EMBL" id="JAKOGI010000197">
    <property type="protein sequence ID" value="KAJ8440112.1"/>
    <property type="molecule type" value="Genomic_DNA"/>
</dbReference>
<dbReference type="GO" id="GO:0008757">
    <property type="term" value="F:S-adenosylmethionine-dependent methyltransferase activity"/>
    <property type="evidence" value="ECO:0007669"/>
    <property type="project" value="InterPro"/>
</dbReference>
<dbReference type="InterPro" id="IPR013216">
    <property type="entry name" value="Methyltransf_11"/>
</dbReference>
<proteinExistence type="predicted"/>
<keyword evidence="1" id="KW-0812">Transmembrane</keyword>
<keyword evidence="1" id="KW-0472">Membrane</keyword>
<protein>
    <recommendedName>
        <fullName evidence="2">Methyltransferase type 11 domain-containing protein</fullName>
    </recommendedName>
</protein>
<reference evidence="3" key="1">
    <citation type="submission" date="2022-04" db="EMBL/GenBank/DDBJ databases">
        <title>Carnegiea gigantea Genome sequencing and assembly v2.</title>
        <authorList>
            <person name="Copetti D."/>
            <person name="Sanderson M.J."/>
            <person name="Burquez A."/>
            <person name="Wojciechowski M.F."/>
        </authorList>
    </citation>
    <scope>NUCLEOTIDE SEQUENCE</scope>
    <source>
        <strain evidence="3">SGP5-SGP5p</strain>
        <tissue evidence="3">Aerial part</tissue>
    </source>
</reference>
<dbReference type="OrthoDB" id="682522at2759"/>
<feature type="domain" description="Methyltransferase type 11" evidence="2">
    <location>
        <begin position="160"/>
        <end position="237"/>
    </location>
</feature>
<organism evidence="3 4">
    <name type="scientific">Carnegiea gigantea</name>
    <dbReference type="NCBI Taxonomy" id="171969"/>
    <lineage>
        <taxon>Eukaryota</taxon>
        <taxon>Viridiplantae</taxon>
        <taxon>Streptophyta</taxon>
        <taxon>Embryophyta</taxon>
        <taxon>Tracheophyta</taxon>
        <taxon>Spermatophyta</taxon>
        <taxon>Magnoliopsida</taxon>
        <taxon>eudicotyledons</taxon>
        <taxon>Gunneridae</taxon>
        <taxon>Pentapetalae</taxon>
        <taxon>Caryophyllales</taxon>
        <taxon>Cactineae</taxon>
        <taxon>Cactaceae</taxon>
        <taxon>Cactoideae</taxon>
        <taxon>Echinocereeae</taxon>
        <taxon>Carnegiea</taxon>
    </lineage>
</organism>
<dbReference type="PANTHER" id="PTHR45085">
    <property type="entry name" value="F21J9.14"/>
    <property type="match status" value="1"/>
</dbReference>
<evidence type="ECO:0000259" key="2">
    <source>
        <dbReference type="Pfam" id="PF08241"/>
    </source>
</evidence>